<dbReference type="PROSITE" id="PS50135">
    <property type="entry name" value="ZF_ZZ_2"/>
    <property type="match status" value="1"/>
</dbReference>
<dbReference type="GO" id="GO:0000124">
    <property type="term" value="C:SAGA complex"/>
    <property type="evidence" value="ECO:0007669"/>
    <property type="project" value="EnsemblFungi"/>
</dbReference>
<dbReference type="GO" id="GO:0070461">
    <property type="term" value="C:SAGA-type complex"/>
    <property type="evidence" value="ECO:0000318"/>
    <property type="project" value="GO_Central"/>
</dbReference>
<dbReference type="RefSeq" id="XP_002175324.1">
    <property type="nucleotide sequence ID" value="XM_002175288.2"/>
</dbReference>
<evidence type="ECO:0000259" key="14">
    <source>
        <dbReference type="PROSITE" id="PS50934"/>
    </source>
</evidence>
<dbReference type="InterPro" id="IPR055141">
    <property type="entry name" value="TADA2A_B-like_dom"/>
</dbReference>
<dbReference type="GO" id="GO:0071470">
    <property type="term" value="P:cellular response to osmotic stress"/>
    <property type="evidence" value="ECO:0007669"/>
    <property type="project" value="EnsemblFungi"/>
</dbReference>
<evidence type="ECO:0000256" key="8">
    <source>
        <dbReference type="ARBA" id="ARBA00023242"/>
    </source>
</evidence>
<feature type="domain" description="SANT" evidence="15">
    <location>
        <begin position="61"/>
        <end position="114"/>
    </location>
</feature>
<evidence type="ECO:0000313" key="19">
    <source>
        <dbReference type="Proteomes" id="UP000001744"/>
    </source>
</evidence>
<dbReference type="Pfam" id="PF22941">
    <property type="entry name" value="TADA2A-like_3rd"/>
    <property type="match status" value="1"/>
</dbReference>
<dbReference type="GO" id="GO:0046695">
    <property type="term" value="C:SLIK (SAGA-like) complex"/>
    <property type="evidence" value="ECO:0007669"/>
    <property type="project" value="EnsemblFungi"/>
</dbReference>
<keyword evidence="4" id="KW-0862">Zinc</keyword>
<dbReference type="InterPro" id="IPR036388">
    <property type="entry name" value="WH-like_DNA-bd_sf"/>
</dbReference>
<feature type="domain" description="HTH myb-type" evidence="16">
    <location>
        <begin position="66"/>
        <end position="114"/>
    </location>
</feature>
<dbReference type="GO" id="GO:1990414">
    <property type="term" value="P:replication-born double-strand break repair via sister chromatid exchange"/>
    <property type="evidence" value="ECO:0007669"/>
    <property type="project" value="EnsemblFungi"/>
</dbReference>
<gene>
    <name evidence="18" type="primary">ada2</name>
    <name evidence="17" type="ORF">SJAG_04205</name>
</gene>
<keyword evidence="7 9" id="KW-0804">Transcription</keyword>
<dbReference type="GO" id="GO:0045815">
    <property type="term" value="P:transcription initiation-coupled chromatin remodeling"/>
    <property type="evidence" value="ECO:0007669"/>
    <property type="project" value="UniProtKB-ARBA"/>
</dbReference>
<evidence type="ECO:0000313" key="17">
    <source>
        <dbReference type="EMBL" id="EEB09031.1"/>
    </source>
</evidence>
<reference evidence="17 19" key="1">
    <citation type="journal article" date="2011" name="Science">
        <title>Comparative functional genomics of the fission yeasts.</title>
        <authorList>
            <person name="Rhind N."/>
            <person name="Chen Z."/>
            <person name="Yassour M."/>
            <person name="Thompson D.A."/>
            <person name="Haas B.J."/>
            <person name="Habib N."/>
            <person name="Wapinski I."/>
            <person name="Roy S."/>
            <person name="Lin M.F."/>
            <person name="Heiman D.I."/>
            <person name="Young S.K."/>
            <person name="Furuya K."/>
            <person name="Guo Y."/>
            <person name="Pidoux A."/>
            <person name="Chen H.M."/>
            <person name="Robbertse B."/>
            <person name="Goldberg J.M."/>
            <person name="Aoki K."/>
            <person name="Bayne E.H."/>
            <person name="Berlin A.M."/>
            <person name="Desjardins C.A."/>
            <person name="Dobbs E."/>
            <person name="Dukaj L."/>
            <person name="Fan L."/>
            <person name="FitzGerald M.G."/>
            <person name="French C."/>
            <person name="Gujja S."/>
            <person name="Hansen K."/>
            <person name="Keifenheim D."/>
            <person name="Levin J.Z."/>
            <person name="Mosher R.A."/>
            <person name="Mueller C.A."/>
            <person name="Pfiffner J."/>
            <person name="Priest M."/>
            <person name="Russ C."/>
            <person name="Smialowska A."/>
            <person name="Swoboda P."/>
            <person name="Sykes S.M."/>
            <person name="Vaughn M."/>
            <person name="Vengrova S."/>
            <person name="Yoder R."/>
            <person name="Zeng Q."/>
            <person name="Allshire R."/>
            <person name="Baulcombe D."/>
            <person name="Birren B.W."/>
            <person name="Brown W."/>
            <person name="Ekwall K."/>
            <person name="Kellis M."/>
            <person name="Leatherwood J."/>
            <person name="Levin H."/>
            <person name="Margalit H."/>
            <person name="Martienssen R."/>
            <person name="Nieduszynski C.A."/>
            <person name="Spatafora J.W."/>
            <person name="Friedman N."/>
            <person name="Dalgaard J.Z."/>
            <person name="Baumann P."/>
            <person name="Niki H."/>
            <person name="Regev A."/>
            <person name="Nusbaum C."/>
        </authorList>
    </citation>
    <scope>NUCLEOTIDE SEQUENCE [LARGE SCALE GENOMIC DNA]</scope>
    <source>
        <strain evidence="19">yFS275 / FY16936</strain>
    </source>
</reference>
<keyword evidence="6 9" id="KW-0805">Transcription regulation</keyword>
<evidence type="ECO:0000256" key="4">
    <source>
        <dbReference type="ARBA" id="ARBA00022833"/>
    </source>
</evidence>
<evidence type="ECO:0000313" key="18">
    <source>
        <dbReference type="JaponicusDB" id="SJAG_04205"/>
    </source>
</evidence>
<dbReference type="PROSITE" id="PS51294">
    <property type="entry name" value="HTH_MYB"/>
    <property type="match status" value="1"/>
</dbReference>
<evidence type="ECO:0000256" key="9">
    <source>
        <dbReference type="PIRNR" id="PIRNR025024"/>
    </source>
</evidence>
<evidence type="ECO:0000256" key="7">
    <source>
        <dbReference type="ARBA" id="ARBA00023163"/>
    </source>
</evidence>
<dbReference type="GO" id="GO:0008270">
    <property type="term" value="F:zinc ion binding"/>
    <property type="evidence" value="ECO:0007669"/>
    <property type="project" value="UniProtKB-KW"/>
</dbReference>
<dbReference type="Pfam" id="PF25299">
    <property type="entry name" value="ZZ_ADA2"/>
    <property type="match status" value="1"/>
</dbReference>
<keyword evidence="19" id="KW-1185">Reference proteome</keyword>
<dbReference type="FunFam" id="1.10.10.60:FF:000115">
    <property type="entry name" value="Transcriptional adapter 2"/>
    <property type="match status" value="1"/>
</dbReference>
<dbReference type="InterPro" id="IPR017884">
    <property type="entry name" value="SANT_dom"/>
</dbReference>
<dbReference type="CDD" id="cd02335">
    <property type="entry name" value="ZZ_ADA2"/>
    <property type="match status" value="1"/>
</dbReference>
<dbReference type="Pfam" id="PF04433">
    <property type="entry name" value="SWIRM"/>
    <property type="match status" value="1"/>
</dbReference>
<keyword evidence="3 10" id="KW-0863">Zinc-finger</keyword>
<dbReference type="STRING" id="402676.B6K677"/>
<dbReference type="SUPFAM" id="SSF57850">
    <property type="entry name" value="RING/U-box"/>
    <property type="match status" value="1"/>
</dbReference>
<dbReference type="JaponicusDB" id="SJAG_04205">
    <property type="gene designation" value="ada2"/>
</dbReference>
<dbReference type="InterPro" id="IPR016827">
    <property type="entry name" value="Ada2/TADA2"/>
</dbReference>
<accession>B6K677</accession>
<dbReference type="GO" id="GO:0003713">
    <property type="term" value="F:transcription coactivator activity"/>
    <property type="evidence" value="ECO:0000318"/>
    <property type="project" value="GO_Central"/>
</dbReference>
<dbReference type="CDD" id="cd00167">
    <property type="entry name" value="SANT"/>
    <property type="match status" value="1"/>
</dbReference>
<organism evidence="17 19">
    <name type="scientific">Schizosaccharomyces japonicus (strain yFS275 / FY16936)</name>
    <name type="common">Fission yeast</name>
    <dbReference type="NCBI Taxonomy" id="402676"/>
    <lineage>
        <taxon>Eukaryota</taxon>
        <taxon>Fungi</taxon>
        <taxon>Dikarya</taxon>
        <taxon>Ascomycota</taxon>
        <taxon>Taphrinomycotina</taxon>
        <taxon>Schizosaccharomycetes</taxon>
        <taxon>Schizosaccharomycetales</taxon>
        <taxon>Schizosaccharomycetaceae</taxon>
        <taxon>Schizosaccharomyces</taxon>
    </lineage>
</organism>
<evidence type="ECO:0000259" key="15">
    <source>
        <dbReference type="PROSITE" id="PS51293"/>
    </source>
</evidence>
<dbReference type="GO" id="GO:0006357">
    <property type="term" value="P:regulation of transcription by RNA polymerase II"/>
    <property type="evidence" value="ECO:0000318"/>
    <property type="project" value="GO_Central"/>
</dbReference>
<dbReference type="FunFam" id="1.10.10.10:FF:000087">
    <property type="entry name" value="Transcriptional adapter 2"/>
    <property type="match status" value="1"/>
</dbReference>
<feature type="domain" description="Myb-like" evidence="12">
    <location>
        <begin position="66"/>
        <end position="110"/>
    </location>
</feature>
<dbReference type="OrthoDB" id="270417at2759"/>
<dbReference type="EMBL" id="KE651167">
    <property type="protein sequence ID" value="EEB09031.1"/>
    <property type="molecule type" value="Genomic_DNA"/>
</dbReference>
<comment type="subcellular location">
    <subcellularLocation>
        <location evidence="1 9">Nucleus</location>
    </subcellularLocation>
</comment>
<keyword evidence="8 9" id="KW-0539">Nucleus</keyword>
<dbReference type="GO" id="GO:0005634">
    <property type="term" value="C:nucleus"/>
    <property type="evidence" value="ECO:0000318"/>
    <property type="project" value="GO_Central"/>
</dbReference>
<evidence type="ECO:0000256" key="6">
    <source>
        <dbReference type="ARBA" id="ARBA00023015"/>
    </source>
</evidence>
<dbReference type="Proteomes" id="UP000001744">
    <property type="component" value="Unassembled WGS sequence"/>
</dbReference>
<dbReference type="PROSITE" id="PS50090">
    <property type="entry name" value="MYB_LIKE"/>
    <property type="match status" value="1"/>
</dbReference>
<proteinExistence type="predicted"/>
<dbReference type="GO" id="GO:0010520">
    <property type="term" value="P:regulation of reciprocal meiotic recombination"/>
    <property type="evidence" value="ECO:0007669"/>
    <property type="project" value="EnsemblFungi"/>
</dbReference>
<dbReference type="VEuPathDB" id="FungiDB:SJAG_04205"/>
<evidence type="ECO:0000256" key="11">
    <source>
        <dbReference type="SAM" id="MobiDB-lite"/>
    </source>
</evidence>
<dbReference type="PROSITE" id="PS51293">
    <property type="entry name" value="SANT"/>
    <property type="match status" value="1"/>
</dbReference>
<dbReference type="SUPFAM" id="SSF46689">
    <property type="entry name" value="Homeodomain-like"/>
    <property type="match status" value="2"/>
</dbReference>
<dbReference type="GO" id="GO:0140671">
    <property type="term" value="C:ADA complex"/>
    <property type="evidence" value="ECO:0007669"/>
    <property type="project" value="EnsemblFungi"/>
</dbReference>
<dbReference type="Pfam" id="PF00249">
    <property type="entry name" value="Myb_DNA-binding"/>
    <property type="match status" value="1"/>
</dbReference>
<dbReference type="SMART" id="SM00717">
    <property type="entry name" value="SANT"/>
    <property type="match status" value="1"/>
</dbReference>
<dbReference type="PROSITE" id="PS01357">
    <property type="entry name" value="ZF_ZZ_1"/>
    <property type="match status" value="1"/>
</dbReference>
<evidence type="ECO:0000259" key="12">
    <source>
        <dbReference type="PROSITE" id="PS50090"/>
    </source>
</evidence>
<dbReference type="GO" id="GO:0006338">
    <property type="term" value="P:chromatin remodeling"/>
    <property type="evidence" value="ECO:0000318"/>
    <property type="project" value="GO_Central"/>
</dbReference>
<dbReference type="GeneID" id="7050600"/>
<feature type="domain" description="SWIRM" evidence="14">
    <location>
        <begin position="347"/>
        <end position="444"/>
    </location>
</feature>
<dbReference type="InterPro" id="IPR009057">
    <property type="entry name" value="Homeodomain-like_sf"/>
</dbReference>
<dbReference type="InterPro" id="IPR007526">
    <property type="entry name" value="SWIRM"/>
</dbReference>
<dbReference type="GO" id="GO:0031509">
    <property type="term" value="P:subtelomeric heterochromatin formation"/>
    <property type="evidence" value="ECO:0007669"/>
    <property type="project" value="EnsemblFungi"/>
</dbReference>
<evidence type="ECO:0000256" key="1">
    <source>
        <dbReference type="ARBA" id="ARBA00004123"/>
    </source>
</evidence>
<evidence type="ECO:0000259" key="16">
    <source>
        <dbReference type="PROSITE" id="PS51294"/>
    </source>
</evidence>
<feature type="region of interest" description="Disordered" evidence="11">
    <location>
        <begin position="439"/>
        <end position="464"/>
    </location>
</feature>
<dbReference type="PIRSF" id="PIRSF025024">
    <property type="entry name" value="Transcriptional_adaptor_2"/>
    <property type="match status" value="1"/>
</dbReference>
<protein>
    <recommendedName>
        <fullName evidence="9">Transcriptional adapter 2</fullName>
    </recommendedName>
</protein>
<dbReference type="eggNOG" id="KOG0457">
    <property type="taxonomic scope" value="Eukaryota"/>
</dbReference>
<feature type="domain" description="ZZ-type" evidence="13">
    <location>
        <begin position="3"/>
        <end position="59"/>
    </location>
</feature>
<evidence type="ECO:0000259" key="13">
    <source>
        <dbReference type="PROSITE" id="PS50135"/>
    </source>
</evidence>
<evidence type="ECO:0000256" key="5">
    <source>
        <dbReference type="ARBA" id="ARBA00022853"/>
    </source>
</evidence>
<dbReference type="GO" id="GO:0003682">
    <property type="term" value="F:chromatin binding"/>
    <property type="evidence" value="ECO:0000318"/>
    <property type="project" value="GO_Central"/>
</dbReference>
<dbReference type="InterPro" id="IPR041983">
    <property type="entry name" value="ADA2-like_ZZ"/>
</dbReference>
<dbReference type="HOGENOM" id="CLU_018273_3_0_1"/>
<dbReference type="PROSITE" id="PS50934">
    <property type="entry name" value="SWIRM"/>
    <property type="match status" value="1"/>
</dbReference>
<dbReference type="PANTHER" id="PTHR12374">
    <property type="entry name" value="TRANSCRIPTIONAL ADAPTOR 2 ADA2 -RELATED"/>
    <property type="match status" value="1"/>
</dbReference>
<name>B6K677_SCHJY</name>
<sequence length="464" mass="52710">MPPQKYHCNVCAQDITRSIHIRCVTCTDFDLCVSCFTSGSSSGDHQPAHPYRVIETNSFPIFNDDWGADEELLLIDACETLGLGNWADIAEYVGNCRTKEDCEQHYINTYILSESYPLPSMDTVFDVDRTAFAARKRARLEAFTPPPVYPLKLLASTPQCHEIQGYMPGRLEFDQELENEAEVSVKDMTFDSDESLDLSSPSPEVEVKLALLEIYNARLTRRALRKNVIFTHNLLDFKRIQANEKRRSKEERSLLTQAKVFARLLSKEDYAAFVDGLLTQHSLLKRIEQLQEWRQMGLTTMEQGHKYERDKAQRILLTKAASSLDRNDLRKSSLYNSRDLPYRDLSTSSKKQAAPLTFITSADRQLLSPEEQTLCTQLHILPKPYLAIKCTLLTAFLANPKTISLDRAYVLLPKVDQNKVQRVFEFLQSSGWLSFKATETKTEPNSAASATLDSSSAVITEEPQ</sequence>
<dbReference type="SMART" id="SM00291">
    <property type="entry name" value="ZnF_ZZ"/>
    <property type="match status" value="1"/>
</dbReference>
<evidence type="ECO:0000256" key="3">
    <source>
        <dbReference type="ARBA" id="ARBA00022771"/>
    </source>
</evidence>
<dbReference type="AlphaFoldDB" id="B6K677"/>
<dbReference type="InterPro" id="IPR017930">
    <property type="entry name" value="Myb_dom"/>
</dbReference>
<dbReference type="GO" id="GO:0000183">
    <property type="term" value="P:rDNA heterochromatin formation"/>
    <property type="evidence" value="ECO:0007669"/>
    <property type="project" value="EnsemblFungi"/>
</dbReference>
<dbReference type="FunFam" id="3.30.60.90:FF:000008">
    <property type="entry name" value="Transcriptional adapter 2"/>
    <property type="match status" value="1"/>
</dbReference>
<keyword evidence="5" id="KW-0156">Chromatin regulator</keyword>
<dbReference type="Gene3D" id="1.10.10.10">
    <property type="entry name" value="Winged helix-like DNA-binding domain superfamily/Winged helix DNA-binding domain"/>
    <property type="match status" value="1"/>
</dbReference>
<dbReference type="OMA" id="YNGNHRP"/>
<feature type="compositionally biased region" description="Low complexity" evidence="11">
    <location>
        <begin position="446"/>
        <end position="457"/>
    </location>
</feature>
<evidence type="ECO:0000256" key="2">
    <source>
        <dbReference type="ARBA" id="ARBA00022723"/>
    </source>
</evidence>
<dbReference type="InterPro" id="IPR001005">
    <property type="entry name" value="SANT/Myb"/>
</dbReference>
<dbReference type="Gene3D" id="3.30.60.90">
    <property type="match status" value="1"/>
</dbReference>
<dbReference type="GO" id="GO:0001786">
    <property type="term" value="F:phosphatidylserine binding"/>
    <property type="evidence" value="ECO:0007669"/>
    <property type="project" value="EnsemblFungi"/>
</dbReference>
<evidence type="ECO:0000256" key="10">
    <source>
        <dbReference type="PROSITE-ProRule" id="PRU00228"/>
    </source>
</evidence>
<keyword evidence="2" id="KW-0479">Metal-binding</keyword>
<dbReference type="GO" id="GO:0000781">
    <property type="term" value="C:chromosome, telomeric region"/>
    <property type="evidence" value="ECO:0007669"/>
    <property type="project" value="GOC"/>
</dbReference>
<dbReference type="InterPro" id="IPR043145">
    <property type="entry name" value="Znf_ZZ_sf"/>
</dbReference>
<dbReference type="Gene3D" id="1.10.10.60">
    <property type="entry name" value="Homeodomain-like"/>
    <property type="match status" value="1"/>
</dbReference>
<dbReference type="PANTHER" id="PTHR12374:SF20">
    <property type="entry name" value="TRANSCRIPTIONAL ADAPTER 2-ALPHA"/>
    <property type="match status" value="1"/>
</dbReference>
<dbReference type="InterPro" id="IPR000433">
    <property type="entry name" value="Znf_ZZ"/>
</dbReference>